<comment type="subcellular location">
    <subcellularLocation>
        <location evidence="1">Membrane</location>
        <topology evidence="1">Multi-pass membrane protein</topology>
    </subcellularLocation>
</comment>
<dbReference type="InterPro" id="IPR009908">
    <property type="entry name" value="Methylamine_util_MauE"/>
</dbReference>
<sequence>MTVYTLFLYIGIVAIALTATIGVGHSKLREHVAIHPFQWFVQYFMGSLLLFSGLVKGVDPLGTAYKMQDYFTEFGAQGMPYMDVMHEYALHFSLFMLVLELVLGVCLILGLGQRKTTWVNLMMMLFFTFLTGFNYLTGYTSKAEQIGILNYAQWENFSDGNIRITDCGCFGDFLKLKPIETFIKDIIYTILSLFLVFNTDNLKELFPRNGKLRMAIVSILIGGATWFCFQNFYLDKPMVDFRPFAEGIDMRAAKEACDADVAVVETIYTYNNSETGKQQIVNSKDLMEFPYLWQEKNAAGKAVWNADKSKTEMKVIHEGCNSQIQYFQFDAILNNPKYNFLVVGGNLDKSDKAAFKQISAIASAGEKEGYTTQALYYYSNKQTVDEFRHDVNGAYEFNTADDKLLKTIVRANPGLVLLKDGKVVKKWHHKHIPTYEEVKALMN</sequence>
<feature type="transmembrane region" description="Helical" evidence="5">
    <location>
        <begin position="118"/>
        <end position="136"/>
    </location>
</feature>
<protein>
    <submittedName>
        <fullName evidence="7">Doxx family protein</fullName>
    </submittedName>
</protein>
<dbReference type="EMBL" id="CACVAQ010000375">
    <property type="protein sequence ID" value="CAA6826174.1"/>
    <property type="molecule type" value="Genomic_DNA"/>
</dbReference>
<feature type="transmembrane region" description="Helical" evidence="5">
    <location>
        <begin position="186"/>
        <end position="202"/>
    </location>
</feature>
<feature type="transmembrane region" description="Helical" evidence="5">
    <location>
        <begin position="214"/>
        <end position="234"/>
    </location>
</feature>
<dbReference type="AlphaFoldDB" id="A0A6S6U3D5"/>
<evidence type="ECO:0000256" key="2">
    <source>
        <dbReference type="ARBA" id="ARBA00022692"/>
    </source>
</evidence>
<evidence type="ECO:0000256" key="1">
    <source>
        <dbReference type="ARBA" id="ARBA00004141"/>
    </source>
</evidence>
<evidence type="ECO:0000259" key="6">
    <source>
        <dbReference type="Pfam" id="PF07291"/>
    </source>
</evidence>
<dbReference type="Pfam" id="PF07291">
    <property type="entry name" value="MauE"/>
    <property type="match status" value="1"/>
</dbReference>
<evidence type="ECO:0000256" key="4">
    <source>
        <dbReference type="ARBA" id="ARBA00023136"/>
    </source>
</evidence>
<keyword evidence="2 5" id="KW-0812">Transmembrane</keyword>
<keyword evidence="3 5" id="KW-1133">Transmembrane helix</keyword>
<feature type="transmembrane region" description="Helical" evidence="5">
    <location>
        <begin position="6"/>
        <end position="25"/>
    </location>
</feature>
<dbReference type="GO" id="GO:0016020">
    <property type="term" value="C:membrane"/>
    <property type="evidence" value="ECO:0007669"/>
    <property type="project" value="UniProtKB-SubCell"/>
</dbReference>
<feature type="domain" description="Methylamine utilisation protein MauE" evidence="6">
    <location>
        <begin position="37"/>
        <end position="138"/>
    </location>
</feature>
<feature type="transmembrane region" description="Helical" evidence="5">
    <location>
        <begin position="88"/>
        <end position="111"/>
    </location>
</feature>
<dbReference type="GO" id="GO:0030416">
    <property type="term" value="P:methylamine metabolic process"/>
    <property type="evidence" value="ECO:0007669"/>
    <property type="project" value="InterPro"/>
</dbReference>
<evidence type="ECO:0000256" key="3">
    <source>
        <dbReference type="ARBA" id="ARBA00022989"/>
    </source>
</evidence>
<keyword evidence="4 5" id="KW-0472">Membrane</keyword>
<gene>
    <name evidence="7" type="ORF">HELGO_WM20540</name>
</gene>
<evidence type="ECO:0000313" key="7">
    <source>
        <dbReference type="EMBL" id="CAA6826174.1"/>
    </source>
</evidence>
<proteinExistence type="predicted"/>
<organism evidence="7">
    <name type="scientific">uncultured Aureispira sp</name>
    <dbReference type="NCBI Taxonomy" id="1331704"/>
    <lineage>
        <taxon>Bacteria</taxon>
        <taxon>Pseudomonadati</taxon>
        <taxon>Bacteroidota</taxon>
        <taxon>Saprospiria</taxon>
        <taxon>Saprospirales</taxon>
        <taxon>Saprospiraceae</taxon>
        <taxon>Aureispira</taxon>
        <taxon>environmental samples</taxon>
    </lineage>
</organism>
<reference evidence="7" key="1">
    <citation type="submission" date="2020-01" db="EMBL/GenBank/DDBJ databases">
        <authorList>
            <person name="Meier V. D."/>
            <person name="Meier V D."/>
        </authorList>
    </citation>
    <scope>NUCLEOTIDE SEQUENCE</scope>
    <source>
        <strain evidence="7">HLG_WM_MAG_10</strain>
    </source>
</reference>
<evidence type="ECO:0000256" key="5">
    <source>
        <dbReference type="SAM" id="Phobius"/>
    </source>
</evidence>
<name>A0A6S6U3D5_9BACT</name>
<feature type="transmembrane region" description="Helical" evidence="5">
    <location>
        <begin position="37"/>
        <end position="55"/>
    </location>
</feature>
<accession>A0A6S6U3D5</accession>